<proteinExistence type="predicted"/>
<dbReference type="InterPro" id="IPR032710">
    <property type="entry name" value="NTF2-like_dom_sf"/>
</dbReference>
<reference evidence="2" key="1">
    <citation type="journal article" date="2022" name="Arch. Microbiol.">
        <title>Microbulbifer okhotskensis sp. nov., isolated from a deep bottom sediment of the Okhotsk Sea.</title>
        <authorList>
            <person name="Romanenko L."/>
            <person name="Kurilenko V."/>
            <person name="Otstavnykh N."/>
            <person name="Velansky P."/>
            <person name="Isaeva M."/>
            <person name="Mikhailov V."/>
        </authorList>
    </citation>
    <scope>NUCLEOTIDE SEQUENCE</scope>
    <source>
        <strain evidence="2">OS29</strain>
    </source>
</reference>
<comment type="caution">
    <text evidence="2">The sequence shown here is derived from an EMBL/GenBank/DDBJ whole genome shotgun (WGS) entry which is preliminary data.</text>
</comment>
<feature type="domain" description="SnoaL-like" evidence="1">
    <location>
        <begin position="15"/>
        <end position="109"/>
    </location>
</feature>
<dbReference type="InterPro" id="IPR037401">
    <property type="entry name" value="SnoaL-like"/>
</dbReference>
<dbReference type="SUPFAM" id="SSF54427">
    <property type="entry name" value="NTF2-like"/>
    <property type="match status" value="1"/>
</dbReference>
<dbReference type="Pfam" id="PF12680">
    <property type="entry name" value="SnoaL_2"/>
    <property type="match status" value="1"/>
</dbReference>
<dbReference type="AlphaFoldDB" id="A0A9X2EPI5"/>
<dbReference type="Gene3D" id="3.10.450.50">
    <property type="match status" value="1"/>
</dbReference>
<keyword evidence="3" id="KW-1185">Reference proteome</keyword>
<accession>A0A9X2EPI5</accession>
<evidence type="ECO:0000313" key="2">
    <source>
        <dbReference type="EMBL" id="MCO1335424.1"/>
    </source>
</evidence>
<gene>
    <name evidence="2" type="ORF">MO867_13885</name>
</gene>
<evidence type="ECO:0000259" key="1">
    <source>
        <dbReference type="Pfam" id="PF12680"/>
    </source>
</evidence>
<dbReference type="Proteomes" id="UP001139028">
    <property type="component" value="Unassembled WGS sequence"/>
</dbReference>
<dbReference type="RefSeq" id="WP_252469845.1">
    <property type="nucleotide sequence ID" value="NZ_JALBWM010000062.1"/>
</dbReference>
<protein>
    <submittedName>
        <fullName evidence="2">Nuclear transport factor 2 family protein</fullName>
    </submittedName>
</protein>
<name>A0A9X2EPI5_9GAMM</name>
<organism evidence="2 3">
    <name type="scientific">Microbulbifer okhotskensis</name>
    <dbReference type="NCBI Taxonomy" id="2926617"/>
    <lineage>
        <taxon>Bacteria</taxon>
        <taxon>Pseudomonadati</taxon>
        <taxon>Pseudomonadota</taxon>
        <taxon>Gammaproteobacteria</taxon>
        <taxon>Cellvibrionales</taxon>
        <taxon>Microbulbiferaceae</taxon>
        <taxon>Microbulbifer</taxon>
    </lineage>
</organism>
<dbReference type="EMBL" id="JALBWM010000062">
    <property type="protein sequence ID" value="MCO1335424.1"/>
    <property type="molecule type" value="Genomic_DNA"/>
</dbReference>
<sequence length="144" mass="16383">MNNSNNKIAESIALWHQMVAERDFSRLPAMVAEDAVFRSPAFFKPYHSSAAVCLILNTVMQVFESFEYDRSFTTESGQDLALEFKASIGDKSLKGLDIIRFDEDGKIIEFEVMVRPLNALQKLAEEMSGRLSQYVTQYKETQQA</sequence>
<evidence type="ECO:0000313" key="3">
    <source>
        <dbReference type="Proteomes" id="UP001139028"/>
    </source>
</evidence>